<gene>
    <name evidence="1" type="ordered locus">OEOE_1326</name>
</gene>
<dbReference type="AlphaFoldDB" id="Q04EC6"/>
<sequence>MIIYVIIFFKSVLIYEFFKLKNKIKTALAILIKGEDN</sequence>
<keyword evidence="2" id="KW-1185">Reference proteome</keyword>
<dbReference type="Proteomes" id="UP000000774">
    <property type="component" value="Chromosome"/>
</dbReference>
<organism evidence="1 2">
    <name type="scientific">Oenococcus oeni (strain ATCC BAA-331 / PSU-1)</name>
    <dbReference type="NCBI Taxonomy" id="203123"/>
    <lineage>
        <taxon>Bacteria</taxon>
        <taxon>Bacillati</taxon>
        <taxon>Bacillota</taxon>
        <taxon>Bacilli</taxon>
        <taxon>Lactobacillales</taxon>
        <taxon>Lactobacillaceae</taxon>
        <taxon>Oenococcus</taxon>
    </lineage>
</organism>
<evidence type="ECO:0000313" key="1">
    <source>
        <dbReference type="EMBL" id="ABJ57196.1"/>
    </source>
</evidence>
<reference evidence="1 2" key="1">
    <citation type="journal article" date="2006" name="Proc. Natl. Acad. Sci. U.S.A.">
        <title>Comparative genomics of the lactic acid bacteria.</title>
        <authorList>
            <person name="Makarova K."/>
            <person name="Slesarev A."/>
            <person name="Wolf Y."/>
            <person name="Sorokin A."/>
            <person name="Mirkin B."/>
            <person name="Koonin E."/>
            <person name="Pavlov A."/>
            <person name="Pavlova N."/>
            <person name="Karamychev V."/>
            <person name="Polouchine N."/>
            <person name="Shakhova V."/>
            <person name="Grigoriev I."/>
            <person name="Lou Y."/>
            <person name="Rohksar D."/>
            <person name="Lucas S."/>
            <person name="Huang K."/>
            <person name="Goodstein D.M."/>
            <person name="Hawkins T."/>
            <person name="Plengvidhya V."/>
            <person name="Welker D."/>
            <person name="Hughes J."/>
            <person name="Goh Y."/>
            <person name="Benson A."/>
            <person name="Baldwin K."/>
            <person name="Lee J.H."/>
            <person name="Diaz-Muniz I."/>
            <person name="Dosti B."/>
            <person name="Smeianov V."/>
            <person name="Wechter W."/>
            <person name="Barabote R."/>
            <person name="Lorca G."/>
            <person name="Altermann E."/>
            <person name="Barrangou R."/>
            <person name="Ganesan B."/>
            <person name="Xie Y."/>
            <person name="Rawsthorne H."/>
            <person name="Tamir D."/>
            <person name="Parker C."/>
            <person name="Breidt F."/>
            <person name="Broadbent J."/>
            <person name="Hutkins R."/>
            <person name="O'Sullivan D."/>
            <person name="Steele J."/>
            <person name="Unlu G."/>
            <person name="Saier M."/>
            <person name="Klaenhammer T."/>
            <person name="Richardson P."/>
            <person name="Kozyavkin S."/>
            <person name="Weimer B."/>
            <person name="Mills D."/>
        </authorList>
    </citation>
    <scope>NUCLEOTIDE SEQUENCE [LARGE SCALE GENOMIC DNA]</scope>
    <source>
        <strain evidence="2">ATCC BAA-331 / PSU-1</strain>
    </source>
</reference>
<protein>
    <submittedName>
        <fullName evidence="1">Uncharacterized protein</fullName>
    </submittedName>
</protein>
<evidence type="ECO:0000313" key="2">
    <source>
        <dbReference type="Proteomes" id="UP000000774"/>
    </source>
</evidence>
<proteinExistence type="predicted"/>
<name>Q04EC6_OENOB</name>
<accession>Q04EC6</accession>
<dbReference type="KEGG" id="ooe:OEOE_1326"/>
<dbReference type="EMBL" id="CP000411">
    <property type="protein sequence ID" value="ABJ57196.1"/>
    <property type="molecule type" value="Genomic_DNA"/>
</dbReference>
<dbReference type="HOGENOM" id="CLU_3346654_0_0_9"/>